<proteinExistence type="predicted"/>
<dbReference type="SUPFAM" id="SSF103473">
    <property type="entry name" value="MFS general substrate transporter"/>
    <property type="match status" value="1"/>
</dbReference>
<gene>
    <name evidence="6" type="ORF">SAMN04487993_101259</name>
</gene>
<dbReference type="PROSITE" id="PS50850">
    <property type="entry name" value="MFS"/>
    <property type="match status" value="1"/>
</dbReference>
<keyword evidence="3 4" id="KW-0472">Membrane</keyword>
<protein>
    <submittedName>
        <fullName evidence="6">Major Facilitator Superfamily protein</fullName>
    </submittedName>
</protein>
<evidence type="ECO:0000313" key="6">
    <source>
        <dbReference type="EMBL" id="SDI90254.1"/>
    </source>
</evidence>
<dbReference type="PANTHER" id="PTHR11360:SF308">
    <property type="entry name" value="BLL3089 PROTEIN"/>
    <property type="match status" value="1"/>
</dbReference>
<feature type="transmembrane region" description="Helical" evidence="4">
    <location>
        <begin position="214"/>
        <end position="237"/>
    </location>
</feature>
<feature type="transmembrane region" description="Helical" evidence="4">
    <location>
        <begin position="278"/>
        <end position="296"/>
    </location>
</feature>
<dbReference type="GO" id="GO:0022857">
    <property type="term" value="F:transmembrane transporter activity"/>
    <property type="evidence" value="ECO:0007669"/>
    <property type="project" value="InterPro"/>
</dbReference>
<feature type="transmembrane region" description="Helical" evidence="4">
    <location>
        <begin position="366"/>
        <end position="387"/>
    </location>
</feature>
<dbReference type="InterPro" id="IPR050327">
    <property type="entry name" value="Proton-linked_MCT"/>
</dbReference>
<keyword evidence="1 4" id="KW-0812">Transmembrane</keyword>
<dbReference type="EMBL" id="FNEJ01000012">
    <property type="protein sequence ID" value="SDI90254.1"/>
    <property type="molecule type" value="Genomic_DNA"/>
</dbReference>
<organism evidence="6 7">
    <name type="scientific">Salipiger marinus</name>
    <dbReference type="NCBI Taxonomy" id="555512"/>
    <lineage>
        <taxon>Bacteria</taxon>
        <taxon>Pseudomonadati</taxon>
        <taxon>Pseudomonadota</taxon>
        <taxon>Alphaproteobacteria</taxon>
        <taxon>Rhodobacterales</taxon>
        <taxon>Roseobacteraceae</taxon>
        <taxon>Salipiger</taxon>
    </lineage>
</organism>
<dbReference type="InterPro" id="IPR011701">
    <property type="entry name" value="MFS"/>
</dbReference>
<feature type="transmembrane region" description="Helical" evidence="4">
    <location>
        <begin position="166"/>
        <end position="184"/>
    </location>
</feature>
<dbReference type="PANTHER" id="PTHR11360">
    <property type="entry name" value="MONOCARBOXYLATE TRANSPORTER"/>
    <property type="match status" value="1"/>
</dbReference>
<evidence type="ECO:0000259" key="5">
    <source>
        <dbReference type="PROSITE" id="PS50850"/>
    </source>
</evidence>
<evidence type="ECO:0000256" key="2">
    <source>
        <dbReference type="ARBA" id="ARBA00022989"/>
    </source>
</evidence>
<dbReference type="InterPro" id="IPR020846">
    <property type="entry name" value="MFS_dom"/>
</dbReference>
<feature type="transmembrane region" description="Helical" evidence="4">
    <location>
        <begin position="302"/>
        <end position="321"/>
    </location>
</feature>
<evidence type="ECO:0000256" key="3">
    <source>
        <dbReference type="ARBA" id="ARBA00023136"/>
    </source>
</evidence>
<keyword evidence="2 4" id="KW-1133">Transmembrane helix</keyword>
<feature type="transmembrane region" description="Helical" evidence="4">
    <location>
        <begin position="98"/>
        <end position="121"/>
    </location>
</feature>
<feature type="domain" description="Major facilitator superfamily (MFS) profile" evidence="5">
    <location>
        <begin position="6"/>
        <end position="392"/>
    </location>
</feature>
<feature type="transmembrane region" description="Helical" evidence="4">
    <location>
        <begin position="44"/>
        <end position="62"/>
    </location>
</feature>
<evidence type="ECO:0000256" key="4">
    <source>
        <dbReference type="SAM" id="Phobius"/>
    </source>
</evidence>
<dbReference type="STRING" id="555512.SAMN04487993_101259"/>
<reference evidence="6 7" key="1">
    <citation type="submission" date="2016-10" db="EMBL/GenBank/DDBJ databases">
        <authorList>
            <person name="de Groot N.N."/>
        </authorList>
    </citation>
    <scope>NUCLEOTIDE SEQUENCE [LARGE SCALE GENOMIC DNA]</scope>
    <source>
        <strain evidence="6 7">DSM 26424</strain>
    </source>
</reference>
<dbReference type="InterPro" id="IPR036259">
    <property type="entry name" value="MFS_trans_sf"/>
</dbReference>
<feature type="transmembrane region" description="Helical" evidence="4">
    <location>
        <begin position="342"/>
        <end position="360"/>
    </location>
</feature>
<keyword evidence="7" id="KW-1185">Reference proteome</keyword>
<dbReference type="Gene3D" id="1.20.1250.20">
    <property type="entry name" value="MFS general substrate transporter like domains"/>
    <property type="match status" value="1"/>
</dbReference>
<evidence type="ECO:0000256" key="1">
    <source>
        <dbReference type="ARBA" id="ARBA00022692"/>
    </source>
</evidence>
<feature type="transmembrane region" description="Helical" evidence="4">
    <location>
        <begin position="74"/>
        <end position="92"/>
    </location>
</feature>
<feature type="transmembrane region" description="Helical" evidence="4">
    <location>
        <begin position="133"/>
        <end position="154"/>
    </location>
</feature>
<dbReference type="AlphaFoldDB" id="A0A1G8PCN6"/>
<feature type="transmembrane region" description="Helical" evidence="4">
    <location>
        <begin position="249"/>
        <end position="266"/>
    </location>
</feature>
<dbReference type="Pfam" id="PF07690">
    <property type="entry name" value="MFS_1"/>
    <property type="match status" value="1"/>
</dbReference>
<name>A0A1G8PCN6_9RHOB</name>
<dbReference type="RefSeq" id="WP_165616829.1">
    <property type="nucleotide sequence ID" value="NZ_FNEJ01000012.1"/>
</dbReference>
<sequence>MRSPLAMIAALGVTQIIGYGSLYYAFPIMAPAVAQEFGVSEPLLFGLLSAGLLLGGLAAPRLGGLLDRMGAPRVMAAGSLLMAGLSAALALAPSLPVYGALLLLIELLSFTVLYDAAFATLAQRQPQDTRRAITRLTLIAGFASTLFWPLTGWLVDHLGWRGAQGIFAALHLGIAVPLHLALAARPRREAAPQPVVRPPLSLPPPLTGAAARQAFVLLGLSFALTGMAISALGVHLVPVLLARGLGETAYLAAMVMGPAQVLIRLVDATLWRHLHPLQVAVVSAAAIPVALALLLVPGPAGLLAFAFALCFGAGGGLSSIVRGSVPVALFGVTGLGQRLGRLAAIRSVLGASAPFLFAWAMAQLGAQAAICAALAVALAGVLALVMLRRQIDRAGALTVSA</sequence>
<evidence type="ECO:0000313" key="7">
    <source>
        <dbReference type="Proteomes" id="UP000199093"/>
    </source>
</evidence>
<accession>A0A1G8PCN6</accession>
<dbReference type="Proteomes" id="UP000199093">
    <property type="component" value="Unassembled WGS sequence"/>
</dbReference>